<dbReference type="AlphaFoldDB" id="A0A3B0V1Q9"/>
<keyword evidence="1" id="KW-0472">Membrane</keyword>
<feature type="transmembrane region" description="Helical" evidence="1">
    <location>
        <begin position="107"/>
        <end position="125"/>
    </location>
</feature>
<protein>
    <recommendedName>
        <fullName evidence="3">Vitamin K epoxide reductase domain-containing protein</fullName>
    </recommendedName>
</protein>
<reference evidence="2" key="1">
    <citation type="submission" date="2018-06" db="EMBL/GenBank/DDBJ databases">
        <authorList>
            <person name="Zhirakovskaya E."/>
        </authorList>
    </citation>
    <scope>NUCLEOTIDE SEQUENCE</scope>
</reference>
<name>A0A3B0V1Q9_9ZZZZ</name>
<feature type="transmembrane region" description="Helical" evidence="1">
    <location>
        <begin position="51"/>
        <end position="69"/>
    </location>
</feature>
<accession>A0A3B0V1Q9</accession>
<dbReference type="InterPro" id="IPR038354">
    <property type="entry name" value="VKOR_sf"/>
</dbReference>
<keyword evidence="1" id="KW-0812">Transmembrane</keyword>
<feature type="transmembrane region" description="Helical" evidence="1">
    <location>
        <begin position="12"/>
        <end position="31"/>
    </location>
</feature>
<dbReference type="SUPFAM" id="SSF52833">
    <property type="entry name" value="Thioredoxin-like"/>
    <property type="match status" value="1"/>
</dbReference>
<evidence type="ECO:0000313" key="2">
    <source>
        <dbReference type="EMBL" id="VAW34840.1"/>
    </source>
</evidence>
<evidence type="ECO:0000256" key="1">
    <source>
        <dbReference type="SAM" id="Phobius"/>
    </source>
</evidence>
<proteinExistence type="predicted"/>
<sequence>MNGNARKISYLSFAASLIIAIQMIIILFRGQAACLNEGCRIIENLTVIPPLYFNLLGFIYFQVIFWTIFMMRNRPVGSIDWLKVLLMAGLGVEGVLLAYQIFVAQTLCSYCLVIFTIVLVLNIMAGRQQSAAGLSVLAGILLIFSLLGFGPSLLPSLKNQTLNAGTYGIKTCSNPAKKVYLFFSATCPHCQKVLAALANCNSCDFYFNPVSRLKNMKLAGVKKMPSYSPEVNRLMLTLLGIKTVPVLLARDPSGLSIIRGDERIISYIKQSCYQAAPLPYLGPNAVQENNMSMSIYGEEGECSMTVDCEHGTK</sequence>
<dbReference type="InterPro" id="IPR036249">
    <property type="entry name" value="Thioredoxin-like_sf"/>
</dbReference>
<organism evidence="2">
    <name type="scientific">hydrothermal vent metagenome</name>
    <dbReference type="NCBI Taxonomy" id="652676"/>
    <lineage>
        <taxon>unclassified sequences</taxon>
        <taxon>metagenomes</taxon>
        <taxon>ecological metagenomes</taxon>
    </lineage>
</organism>
<gene>
    <name evidence="2" type="ORF">MNBD_DELTA04-686</name>
</gene>
<dbReference type="Gene3D" id="1.20.1440.130">
    <property type="entry name" value="VKOR domain"/>
    <property type="match status" value="1"/>
</dbReference>
<feature type="transmembrane region" description="Helical" evidence="1">
    <location>
        <begin position="81"/>
        <end position="101"/>
    </location>
</feature>
<evidence type="ECO:0008006" key="3">
    <source>
        <dbReference type="Google" id="ProtNLM"/>
    </source>
</evidence>
<feature type="transmembrane region" description="Helical" evidence="1">
    <location>
        <begin position="132"/>
        <end position="154"/>
    </location>
</feature>
<keyword evidence="1" id="KW-1133">Transmembrane helix</keyword>
<dbReference type="EMBL" id="UOEY01000010">
    <property type="protein sequence ID" value="VAW34840.1"/>
    <property type="molecule type" value="Genomic_DNA"/>
</dbReference>